<dbReference type="Gene3D" id="3.80.10.10">
    <property type="entry name" value="Ribonuclease Inhibitor"/>
    <property type="match status" value="1"/>
</dbReference>
<dbReference type="OrthoDB" id="2884925at2759"/>
<evidence type="ECO:0000259" key="1">
    <source>
        <dbReference type="Pfam" id="PF12937"/>
    </source>
</evidence>
<dbReference type="Gene3D" id="1.20.1280.50">
    <property type="match status" value="1"/>
</dbReference>
<dbReference type="Pfam" id="PF12937">
    <property type="entry name" value="F-box-like"/>
    <property type="match status" value="1"/>
</dbReference>
<proteinExistence type="predicted"/>
<protein>
    <recommendedName>
        <fullName evidence="1">F-box domain-containing protein</fullName>
    </recommendedName>
</protein>
<dbReference type="STRING" id="741276.A0A2S5BJ79"/>
<dbReference type="AlphaFoldDB" id="A0A2S5BJ79"/>
<accession>A0A2S5BJ79</accession>
<evidence type="ECO:0000313" key="2">
    <source>
        <dbReference type="EMBL" id="POY76821.1"/>
    </source>
</evidence>
<evidence type="ECO:0000313" key="3">
    <source>
        <dbReference type="Proteomes" id="UP000237144"/>
    </source>
</evidence>
<dbReference type="Proteomes" id="UP000237144">
    <property type="component" value="Unassembled WGS sequence"/>
</dbReference>
<dbReference type="InterPro" id="IPR001810">
    <property type="entry name" value="F-box_dom"/>
</dbReference>
<sequence>MTLIAQLPAEILLHIFALARDRHDAEWPQYDDPSIYVHFRRRLNPVVSLSHVSRAWRTLVISTPHLWSTLYLDGEIDGDRAEAKAMFWTRRAALLDDAQSVRGDGIPQLPGVTTLVLTRIQDWAPDDLKGLCEALELLHLGSLKRVRFSWMGGGLSTDENRQLQSTFRLLVPSAPTLASLTVFTPSHLRIGFSLPRLGHTFSALEELEIRSCKIALPASDANLVPGFLPRYAGESDWNPLTALKRLVLVGPIWRLRYQDGTIASPVVSSADLPALEYAHLGSTAPPVFWNLLSHRTGSLRHLHLEDHFDHPHQPEPDLLLCFANLHTLSLTRSASLGTRILEGAVRLGTAMRFPVLETLTLAGAQLRQAHLDLLDRAPSLRRLDLSDTTVAGPPPSAANPVPLQLSLPTLPKLERLALLHVEWIGMRDVVGMLESSQLPALRRIVTESDLVDLDRWKLRERGIALYDEDGQSRCLSAS</sequence>
<reference evidence="2 3" key="1">
    <citation type="journal article" date="2018" name="Front. Microbiol.">
        <title>Prospects for Fungal Bioremediation of Acidic Radioactive Waste Sites: Characterization and Genome Sequence of Rhodotorula taiwanensis MD1149.</title>
        <authorList>
            <person name="Tkavc R."/>
            <person name="Matrosova V.Y."/>
            <person name="Grichenko O.E."/>
            <person name="Gostincar C."/>
            <person name="Volpe R.P."/>
            <person name="Klimenkova P."/>
            <person name="Gaidamakova E.K."/>
            <person name="Zhou C.E."/>
            <person name="Stewart B.J."/>
            <person name="Lyman M.G."/>
            <person name="Malfatti S.A."/>
            <person name="Rubinfeld B."/>
            <person name="Courtot M."/>
            <person name="Singh J."/>
            <person name="Dalgard C.L."/>
            <person name="Hamilton T."/>
            <person name="Frey K.G."/>
            <person name="Gunde-Cimerman N."/>
            <person name="Dugan L."/>
            <person name="Daly M.J."/>
        </authorList>
    </citation>
    <scope>NUCLEOTIDE SEQUENCE [LARGE SCALE GENOMIC DNA]</scope>
    <source>
        <strain evidence="2 3">MD1149</strain>
    </source>
</reference>
<name>A0A2S5BJ79_9BASI</name>
<organism evidence="2 3">
    <name type="scientific">Rhodotorula taiwanensis</name>
    <dbReference type="NCBI Taxonomy" id="741276"/>
    <lineage>
        <taxon>Eukaryota</taxon>
        <taxon>Fungi</taxon>
        <taxon>Dikarya</taxon>
        <taxon>Basidiomycota</taxon>
        <taxon>Pucciniomycotina</taxon>
        <taxon>Microbotryomycetes</taxon>
        <taxon>Sporidiobolales</taxon>
        <taxon>Sporidiobolaceae</taxon>
        <taxon>Rhodotorula</taxon>
    </lineage>
</organism>
<keyword evidence="3" id="KW-1185">Reference proteome</keyword>
<comment type="caution">
    <text evidence="2">The sequence shown here is derived from an EMBL/GenBank/DDBJ whole genome shotgun (WGS) entry which is preliminary data.</text>
</comment>
<dbReference type="InterPro" id="IPR032675">
    <property type="entry name" value="LRR_dom_sf"/>
</dbReference>
<feature type="domain" description="F-box" evidence="1">
    <location>
        <begin position="4"/>
        <end position="72"/>
    </location>
</feature>
<gene>
    <name evidence="2" type="ORF">BMF94_0073</name>
</gene>
<dbReference type="EMBL" id="PJQD01000001">
    <property type="protein sequence ID" value="POY76821.1"/>
    <property type="molecule type" value="Genomic_DNA"/>
</dbReference>
<dbReference type="SUPFAM" id="SSF52047">
    <property type="entry name" value="RNI-like"/>
    <property type="match status" value="1"/>
</dbReference>